<reference evidence="2" key="1">
    <citation type="submission" date="2016-11" db="UniProtKB">
        <authorList>
            <consortium name="WormBaseParasite"/>
        </authorList>
    </citation>
    <scope>IDENTIFICATION</scope>
    <source>
        <strain evidence="2">KR3021</strain>
    </source>
</reference>
<dbReference type="Proteomes" id="UP000095286">
    <property type="component" value="Unplaced"/>
</dbReference>
<sequence length="4022" mass="453728">MVDGNIIFHAGMGKNITFKPGTLSGIYLDDMQISNIPTKFQMDGILMNYNKVIQRLMTLQDSMIATKVDLEENKLELRRSNEKIGNLTKQAKIMNGITLTRQRNTRKLQKQIMSLQKLLNEWLHSMEINHCDSKPCINGGQCFSAADKYFCICPFTHTGNRCEKSINECDVYKGTPKACQNNGTCVDKNFGFDCICQNGFHGELCTSRVNVCDQSSDLCGEHGHCISQTSNTLNYRCLCNYGFQNHNDTSNPYCEDIDECLNNPCYPGADCTNTIGSFSCSNCPKGTSGNGKVCMDVNECADDRLNECSKSPKVQCFNTFASYECGQCPDGYDGDGRQCTPISACFNHECHPKATCIELASNCGLTRRFSYCKNGGTCHYSENDDGDEVFSCLCRPGYLGRQCQEISKCIANDENGGCNNHGLCKSDSKSSWCECFDGFMGDDCDTETTSCHYEVSSNNGSVVPIFDLDVYDNTTRSCQVRFKIPQPDKILYLDIKYIDDPNSTEVIDTANTNFCYSSNAVVKIYDGETETSPVIGHLCETSNGKFFPQINKSIIMTGNRAFVTIDPTRFTTLTQTLQFDWRTEKKLCGGVLNSPFGEINFLQKHLMVHCMWHISVPFGKHIELTFERVEMMSQVESNCTMNSLDVYDSDIFQVNRKILSVCGNEKQPVVISTSGNTASIYWSDDIYQNVDEATTCTNFETCKLGFNLKYKIKEVNHECGGIINVSENGLFEGTLESPNYPNLYFSEIDCIWLLNASISHPGLTSYHIIDIDVLSFDVISHLPAPCSEDYLFIIHPGNFAVTSFYCNSAPVPQKLTFKQDSVIVGFHSNSEGIGKGFKLSYKSVCEQHFDAENGTIISPNYEDSANFTNIPFNCKFVIHGKRTQIMKLTFTHVGLAATFSECFRKEEDLSDIADFIKFTSSAHLDKKLSQKFVCPRYPLHSPNGQLIVSMSEPFVINYGFSGDIKNTGFKFDYTLMDIGCGGIFRQNNGTIKSPNFPEKYMMNLHCIYDIVVDRDKIVKLTFDIFDTEASNNMNLHCDSDKVEIYEGYIGPDDKGQLLGTHCGTIPPPVYISSLNTIAIVFVSDRSIQGSGFMARFEAIDIESTCDDVFTAPSGVIEYKGNNLTFLETCTYQIIIPNHKRIFLTINNATIPCHTSSLTIKNGMTDEAPSFEGIGKNSSFCGTDFPPDGIRSQGNSLFIQFRSTDPSTPQFTISYEQINSGCGGKIVGKSGAIASPQYPRKDTHGYNCEWHIYVSLGNLVQLNFIKMDELIDAANVKNQVCHIVSPTFISIHEGNSLQENVIERYCFTPPALPSITSSSNEMIIKYSQNARAFPLPRYGFFAEFKSVCKDIVLSDFNGNIQSPGYGNKVYEDSNCHWTIKVAEGNKIHVHVVAFEVHNLTRSTFIKIGRGQIESMENMPSFDESTHPLLFGNQFLYPLNDFTTLSNVLDIHYFSSGNPDNNFWLYYETVGCGGVVTENNTILEISKTNAPSLWSNNSQKPEILCQWKVNAPPGFKPKLVALEQNIYRSAAEVNTECLNGLHIYTGSNNHTGFPFFKSCAKLTNSDVESPAKDIFINLHLEDSAYDFSGKNNVVFQTTVIFVPYVADSDCGGLVNLKPGQKYDFHTLNYPNMYPLGMDCTWDFRSDAGTVIVYNITSMEPRFVTAFDHVSNEAISENITSGIYPIKQNCSKTYKEVNGFMELYDNHRNPTVPAATFCQTITEHMRLTIPTPTNSSKVHFKGVKMTPAETNGVNQLERISGLKMTAYSTCGGTLIATKKRQTYDFSNVASKTCLLTIQGDDSEDEIYTIKVKLTSIWLGTEIEQNNASATNFSFKCTTVPNSESWDFSRINFENRWYTYSCNGPISLKIDKPDDAAMHNMVLQYGVSGHFCGGNLSGNGLEQADSDIRKFQCEYTYSTAPGNEVGISIVDIKIPASENCVDGYFEIRKDNSTGPSFGRYCGTNSELVSDADHAYTSNIGDFIRSNTLWMKYYGNYEEDVGEPGPVFPTFIKFKKVTKIGGFTQSNVIESPTEIKSDVLYSWTYSSDNGPIVAIVENIFTSDEGMTECTNVLNCEGFTIAAGFCKSSLAESDNEDDCGEIVYNKKGILTVPKTLIFEANKITVLVKSLGIKPQFRISLHNYNDEFKNHQENSKEENALSTSDFNCGQILNATWEVQTLKNQVDEVGNYKSLQKCKWAIKIPLFTGLKLDIKFLDIESSTDCKFDYLYISSYDIPNSTFIPMKTYGEKRFCGSSYSAETIQYTHGSVFYIYFVTDSSRNGRGFTLDYSLICESNFIYTKENEHLNEILTSPYYPHAYPPNLTCAWEIYVTSNRQLTVFVDEVSLNTDERGNCEGDYLSIGGLKLTSDKPTSYLHDYDSESSSLYSNRFERMMCKKDIENITLDMGRTRITFVTNAEGTGSGFKLTIAEKINAYRQLDLFVDEFQPKKYITSPSFPNYTPNSVECLYRMKAPLGHRLMFTFDPTSFKLDGTEICNTDYIEVFDGPSDKSELIGRYCSHIAPPSIFSKSNYLYVKYITDSFINSVGFNATYEIADCGGSVLLTPGTNYILKSPDYNSIKLKRYDCEWTISAPPGYTVVGEILQLQFNLKTDCSLGNLTIRSHNKHGDIIHNEICKMRGLEESIINSADSFVYLRYTNDLTTQTGLATFCAVHGCGFSVEFKAMELSYENEITDDSGKIYPAGYPRRLLRGFDRKWTFKAGPSSRYILQLQFVDETDEYKERHLPNPDASIAKQRCYPEIQVHNGYVKNKLSLLNIREPFCTNKRTFISTADIVTVIYSDKFKLNEEQAVIDIQTLNRTFEYTQPFHITYTKVAKEFDPHHCMHYINSDTSIMINKNPINGSDAYTSQFCHIKIDRPHEDETILLFFTNFSVGNPKELYCNTNENYLQIESTSLLERTYDKIVCTGTHMNQSTFVYGIFGKSVDLYLYNNQITRTFFKKQDPSHFALHVRFKQCGGIVTAPQGIIQSPSYANTSSKELYSLTSQGRELTITWLLHPSEAKNRQFRLEYEYVKEDEQCGYHFFGMNGTINSPGFPNDYPNLITCLWDIRVPKGYLIQINFILFDVQGSENCEKDKLQIEEDLEHDIPEFFNDTVGFWDIASRYQKNIHNLCGSSKLPETILSTDNSIRLNFTSDSKSTGKGFKIEWKARCGGIFDGDFGSIYSPHYPSSYPNEDMECIYYISTNKTSKNGSIRDYMSGGLFLRMTDIDFYNPEHKISAFAYRPQNFMNKSACQSDYVEVFDVASKRILRSWCGADPNLYNNTPLSVSKDIGVKFVSHKSFFKIPKNENKKHRGFKMDFAKQVCSYNISTAEYAGAVTVTVQSPGYPLLYHNNLECIVNITSKPNTVLVVQVMSFDVEASQRCLFDYTEIFDGPETDTSYSLGKLCGSIQDKRLIYSTNNSMVIKFHSDQTKVHKGFQFYIVETIGPEAGCGGTLNVTDQVQTFTAPSPTSVTSFNLNNLNCGWNLRAPQDKVIKIKISDFDLPPKNSGTLKCVDYLTIFDGEKNVSPMMAEMLCDYGPDENAFTISFVSSHRKAYVYFHSEHPSYTTGFKIEYSAVDPDCGGTYLAGPDMQTLLFNRPNKIITTLNKHLRCRYYLYTQNNAPMEIHFHKFKVLSKTTACTDEYLEISDAGNIVECSHPSCATNEGDKRSFKYCGSERPPYFISNTPVVQLTLSHNLLEGDNDVIEIKYHELGSCNRTIEIDNSFLEYPSSRLTSPNYPKPYGHNAMCITKFTAADNQMKDYKILFVFRTFSLERSSFSMNSNLKESLRYRGAIYNRYRIQVFHSSKNKTGQAVPFYNGDKCRYDYLELVDHAANYTSRRCDLLLPRPYLTGSENVSLIFKTDSTTQAVGYDLTYFVAKPLVTRNFILYDFKPIHDTHGAISNFKPIHLNKTVKMRWTVKLPRGNQCKLVLTELDLGVNASHPKCSEITNQVFSIHTSTSEYISSDHPGSSLDPTARLLNVPCKLYSPKEYQLNVGDKFVVEYKEFVGDTEFGNTNVVEMYWKCESTLRPHI</sequence>
<organism evidence="1 2">
    <name type="scientific">Rhabditophanes sp. KR3021</name>
    <dbReference type="NCBI Taxonomy" id="114890"/>
    <lineage>
        <taxon>Eukaryota</taxon>
        <taxon>Metazoa</taxon>
        <taxon>Ecdysozoa</taxon>
        <taxon>Nematoda</taxon>
        <taxon>Chromadorea</taxon>
        <taxon>Rhabditida</taxon>
        <taxon>Tylenchina</taxon>
        <taxon>Panagrolaimomorpha</taxon>
        <taxon>Strongyloidoidea</taxon>
        <taxon>Alloionematidae</taxon>
        <taxon>Rhabditophanes</taxon>
    </lineage>
</organism>
<protein>
    <submittedName>
        <fullName evidence="2">Cubilin</fullName>
    </submittedName>
</protein>
<accession>A0AC35TNA3</accession>
<proteinExistence type="predicted"/>
<evidence type="ECO:0000313" key="2">
    <source>
        <dbReference type="WBParaSite" id="RSKR_0000250000.1"/>
    </source>
</evidence>
<dbReference type="WBParaSite" id="RSKR_0000250000.1">
    <property type="protein sequence ID" value="RSKR_0000250000.1"/>
    <property type="gene ID" value="RSKR_0000250000"/>
</dbReference>
<name>A0AC35TNA3_9BILA</name>
<evidence type="ECO:0000313" key="1">
    <source>
        <dbReference type="Proteomes" id="UP000095286"/>
    </source>
</evidence>